<dbReference type="InterPro" id="IPR028098">
    <property type="entry name" value="Glyco_trans_4-like_N"/>
</dbReference>
<dbReference type="KEGG" id="mpad:KEF85_04060"/>
<dbReference type="PANTHER" id="PTHR45947">
    <property type="entry name" value="SULFOQUINOVOSYL TRANSFERASE SQD2"/>
    <property type="match status" value="1"/>
</dbReference>
<dbReference type="InterPro" id="IPR050194">
    <property type="entry name" value="Glycosyltransferase_grp1"/>
</dbReference>
<dbReference type="RefSeq" id="WP_215583444.1">
    <property type="nucleotide sequence ID" value="NZ_CP073754.1"/>
</dbReference>
<dbReference type="PANTHER" id="PTHR45947:SF3">
    <property type="entry name" value="SULFOQUINOVOSYL TRANSFERASE SQD2"/>
    <property type="match status" value="1"/>
</dbReference>
<accession>A0A975MPL9</accession>
<protein>
    <submittedName>
        <fullName evidence="2">Glycosyltransferase family 4 protein</fullName>
    </submittedName>
</protein>
<dbReference type="Pfam" id="PF13439">
    <property type="entry name" value="Glyco_transf_4"/>
    <property type="match status" value="1"/>
</dbReference>
<evidence type="ECO:0000313" key="3">
    <source>
        <dbReference type="Proteomes" id="UP000676649"/>
    </source>
</evidence>
<sequence>MKVLLLSPFFFPEQISTGKYNTYLAEALVAAGHDVTVFASHPIYPNWVAEISNATLPGVNIIRGGGWINYPRSAMLRRAILEIWYAGFALTNYFKLQSRPDIVIPIFPPSLFFMLLDWLMPRSVCRVGIVHDLQGVYATRMSGRISRLINGAIHYVEKKCFSACSRLIFSSASMANRAIIEYQLNTEICTVCYPFVAIQSAVQDGVALANVLLPDTFNVVYSGALGEKQNPDSLFAFMNEIAGAQSNVTCHIFSAGPLFERLRLDNQGSAKCKVQFHDLVPAEHLTELYARSDVQIIPQAFDTSEGSLPSKLPNLLAAGVPVFAICEPGSELGILVTEASAGEVAYTWDVAELAGLFESYRPTLVAESKSDRRIRLQAFVKSKFSIDSLIENVLVATRNKPKGDN</sequence>
<organism evidence="2 3">
    <name type="scientific">Methylomonas paludis</name>
    <dbReference type="NCBI Taxonomy" id="1173101"/>
    <lineage>
        <taxon>Bacteria</taxon>
        <taxon>Pseudomonadati</taxon>
        <taxon>Pseudomonadota</taxon>
        <taxon>Gammaproteobacteria</taxon>
        <taxon>Methylococcales</taxon>
        <taxon>Methylococcaceae</taxon>
        <taxon>Methylomonas</taxon>
    </lineage>
</organism>
<gene>
    <name evidence="2" type="ORF">KEF85_04060</name>
</gene>
<dbReference type="SUPFAM" id="SSF53756">
    <property type="entry name" value="UDP-Glycosyltransferase/glycogen phosphorylase"/>
    <property type="match status" value="1"/>
</dbReference>
<reference evidence="2" key="1">
    <citation type="submission" date="2021-04" db="EMBL/GenBank/DDBJ databases">
        <title>Draft genome sequence data of methanotrophic Methylovulum sp. strain S1L and Methylomonas sp. strain S2AM isolated from boreal lake water columns.</title>
        <authorList>
            <person name="Rissanen A.J."/>
            <person name="Mangayil R."/>
            <person name="Svenning M.M."/>
            <person name="Khanongnuch R."/>
        </authorList>
    </citation>
    <scope>NUCLEOTIDE SEQUENCE</scope>
    <source>
        <strain evidence="2">S2AM</strain>
    </source>
</reference>
<name>A0A975MPL9_9GAMM</name>
<proteinExistence type="predicted"/>
<dbReference type="CDD" id="cd03794">
    <property type="entry name" value="GT4_WbuB-like"/>
    <property type="match status" value="1"/>
</dbReference>
<evidence type="ECO:0000313" key="2">
    <source>
        <dbReference type="EMBL" id="QWF71662.1"/>
    </source>
</evidence>
<dbReference type="GO" id="GO:0016758">
    <property type="term" value="F:hexosyltransferase activity"/>
    <property type="evidence" value="ECO:0007669"/>
    <property type="project" value="TreeGrafter"/>
</dbReference>
<dbReference type="Gene3D" id="3.40.50.2000">
    <property type="entry name" value="Glycogen Phosphorylase B"/>
    <property type="match status" value="2"/>
</dbReference>
<evidence type="ECO:0000259" key="1">
    <source>
        <dbReference type="Pfam" id="PF13439"/>
    </source>
</evidence>
<keyword evidence="3" id="KW-1185">Reference proteome</keyword>
<dbReference type="AlphaFoldDB" id="A0A975MPL9"/>
<dbReference type="EMBL" id="CP073754">
    <property type="protein sequence ID" value="QWF71662.1"/>
    <property type="molecule type" value="Genomic_DNA"/>
</dbReference>
<feature type="domain" description="Glycosyltransferase subfamily 4-like N-terminal" evidence="1">
    <location>
        <begin position="19"/>
        <end position="196"/>
    </location>
</feature>
<dbReference type="Proteomes" id="UP000676649">
    <property type="component" value="Chromosome"/>
</dbReference>